<dbReference type="GO" id="GO:0016020">
    <property type="term" value="C:membrane"/>
    <property type="evidence" value="ECO:0007669"/>
    <property type="project" value="InterPro"/>
</dbReference>
<dbReference type="RefSeq" id="WP_111196390.1">
    <property type="nucleotide sequence ID" value="NZ_QKVK01000002.1"/>
</dbReference>
<feature type="signal peptide" evidence="2">
    <location>
        <begin position="1"/>
        <end position="24"/>
    </location>
</feature>
<sequence length="311" mass="33617">MKLATDNRALAMACVLAGVGLASAQDAVVKYMSSGYPAYETLLFRCVGSLPVIAFVLWKQGRGWSIATPLWPRVCLRGLILAAAYLCFVLAIAAIPIANAVAIYFTMPFFVAGLAGPLLHERVRLHRWLAIIAGFIGVLIMVRPGAGVFEPASLLALGSALGYAVGQMLGRPLSQRVAPIVIATWQNFIYAGMALAIGILFNVFDFGPFTHPSLVFLSRPPVWPSAFDAVLLFGHGIFAGTAMILFINAYRLAETNFVAPFEYSAMIWAVFYGIVLFGDFPDFYTWVGAGIVVTAGILMILRDRALDRSLA</sequence>
<dbReference type="SUPFAM" id="SSF103481">
    <property type="entry name" value="Multidrug resistance efflux transporter EmrE"/>
    <property type="match status" value="2"/>
</dbReference>
<proteinExistence type="predicted"/>
<keyword evidence="1" id="KW-0472">Membrane</keyword>
<keyword evidence="1" id="KW-1133">Transmembrane helix</keyword>
<evidence type="ECO:0000256" key="1">
    <source>
        <dbReference type="SAM" id="Phobius"/>
    </source>
</evidence>
<dbReference type="Proteomes" id="UP000248795">
    <property type="component" value="Unassembled WGS sequence"/>
</dbReference>
<feature type="transmembrane region" description="Helical" evidence="1">
    <location>
        <begin position="40"/>
        <end position="58"/>
    </location>
</feature>
<feature type="transmembrane region" description="Helical" evidence="1">
    <location>
        <begin position="70"/>
        <end position="95"/>
    </location>
</feature>
<dbReference type="AlphaFoldDB" id="A0A2W2CBT4"/>
<dbReference type="PANTHER" id="PTHR22911:SF135">
    <property type="entry name" value="BLR4310 PROTEIN"/>
    <property type="match status" value="1"/>
</dbReference>
<comment type="caution">
    <text evidence="4">The sequence shown here is derived from an EMBL/GenBank/DDBJ whole genome shotgun (WGS) entry which is preliminary data.</text>
</comment>
<name>A0A2W2CBT4_9HYPH</name>
<evidence type="ECO:0000313" key="4">
    <source>
        <dbReference type="EMBL" id="PZF77643.1"/>
    </source>
</evidence>
<organism evidence="4 5">
    <name type="scientific">Aestuariivirga litoralis</name>
    <dbReference type="NCBI Taxonomy" id="2650924"/>
    <lineage>
        <taxon>Bacteria</taxon>
        <taxon>Pseudomonadati</taxon>
        <taxon>Pseudomonadota</taxon>
        <taxon>Alphaproteobacteria</taxon>
        <taxon>Hyphomicrobiales</taxon>
        <taxon>Aestuariivirgaceae</taxon>
        <taxon>Aestuariivirga</taxon>
    </lineage>
</organism>
<keyword evidence="5" id="KW-1185">Reference proteome</keyword>
<accession>A0A2W2CBT4</accession>
<feature type="transmembrane region" description="Helical" evidence="1">
    <location>
        <begin position="125"/>
        <end position="142"/>
    </location>
</feature>
<feature type="domain" description="EamA" evidence="3">
    <location>
        <begin position="153"/>
        <end position="300"/>
    </location>
</feature>
<dbReference type="InterPro" id="IPR037185">
    <property type="entry name" value="EmrE-like"/>
</dbReference>
<dbReference type="Gene3D" id="1.10.3730.20">
    <property type="match status" value="1"/>
</dbReference>
<keyword evidence="2" id="KW-0732">Signal</keyword>
<evidence type="ECO:0000256" key="2">
    <source>
        <dbReference type="SAM" id="SignalP"/>
    </source>
</evidence>
<keyword evidence="1" id="KW-0812">Transmembrane</keyword>
<feature type="chain" id="PRO_5015997316" description="EamA domain-containing protein" evidence="2">
    <location>
        <begin position="25"/>
        <end position="311"/>
    </location>
</feature>
<reference evidence="5" key="1">
    <citation type="submission" date="2018-06" db="EMBL/GenBank/DDBJ databases">
        <title>Aestuariibacter litoralis strain KCTC 52945T.</title>
        <authorList>
            <person name="Li X."/>
            <person name="Salam N."/>
            <person name="Li J.-L."/>
            <person name="Chen Y.-M."/>
            <person name="Yang Z.-W."/>
            <person name="Zhang L.-Y."/>
            <person name="Han M.-X."/>
            <person name="Xiao M."/>
            <person name="Li W.-J."/>
        </authorList>
    </citation>
    <scope>NUCLEOTIDE SEQUENCE [LARGE SCALE GENOMIC DNA]</scope>
    <source>
        <strain evidence="5">KCTC 52945</strain>
    </source>
</reference>
<dbReference type="InterPro" id="IPR000620">
    <property type="entry name" value="EamA_dom"/>
</dbReference>
<dbReference type="EMBL" id="QKVK01000002">
    <property type="protein sequence ID" value="PZF77643.1"/>
    <property type="molecule type" value="Genomic_DNA"/>
</dbReference>
<dbReference type="PANTHER" id="PTHR22911">
    <property type="entry name" value="ACYL-MALONYL CONDENSING ENZYME-RELATED"/>
    <property type="match status" value="1"/>
</dbReference>
<feature type="transmembrane region" description="Helical" evidence="1">
    <location>
        <begin position="283"/>
        <end position="301"/>
    </location>
</feature>
<feature type="domain" description="EamA" evidence="3">
    <location>
        <begin position="13"/>
        <end position="142"/>
    </location>
</feature>
<evidence type="ECO:0000259" key="3">
    <source>
        <dbReference type="Pfam" id="PF00892"/>
    </source>
</evidence>
<protein>
    <recommendedName>
        <fullName evidence="3">EamA domain-containing protein</fullName>
    </recommendedName>
</protein>
<feature type="transmembrane region" description="Helical" evidence="1">
    <location>
        <begin position="229"/>
        <end position="250"/>
    </location>
</feature>
<feature type="transmembrane region" description="Helical" evidence="1">
    <location>
        <begin position="187"/>
        <end position="209"/>
    </location>
</feature>
<evidence type="ECO:0000313" key="5">
    <source>
        <dbReference type="Proteomes" id="UP000248795"/>
    </source>
</evidence>
<dbReference type="Pfam" id="PF00892">
    <property type="entry name" value="EamA"/>
    <property type="match status" value="2"/>
</dbReference>
<feature type="transmembrane region" description="Helical" evidence="1">
    <location>
        <begin position="148"/>
        <end position="166"/>
    </location>
</feature>
<feature type="transmembrane region" description="Helical" evidence="1">
    <location>
        <begin position="257"/>
        <end position="277"/>
    </location>
</feature>
<feature type="transmembrane region" description="Helical" evidence="1">
    <location>
        <begin position="101"/>
        <end position="118"/>
    </location>
</feature>
<gene>
    <name evidence="4" type="ORF">DK847_04165</name>
</gene>